<proteinExistence type="predicted"/>
<accession>A0A645AMS3</accession>
<evidence type="ECO:0000256" key="1">
    <source>
        <dbReference type="SAM" id="MobiDB-lite"/>
    </source>
</evidence>
<protein>
    <submittedName>
        <fullName evidence="2">Uncharacterized protein</fullName>
    </submittedName>
</protein>
<sequence>MGAGFVIAPEIVDAALINIDRVGPEVDRKLRFYPEHIGKFQRPVIVESRFAQQPPNQHPVLGRIGIADKALGFFHRRQPPEQIQIDPANPNRIRRRPRRSDARHQPLFRQQLVQIRYHRHRLFLDIDTRGSRPSGQRRAKQHRQCHHLHRFTRC</sequence>
<feature type="region of interest" description="Disordered" evidence="1">
    <location>
        <begin position="128"/>
        <end position="154"/>
    </location>
</feature>
<organism evidence="2">
    <name type="scientific">bioreactor metagenome</name>
    <dbReference type="NCBI Taxonomy" id="1076179"/>
    <lineage>
        <taxon>unclassified sequences</taxon>
        <taxon>metagenomes</taxon>
        <taxon>ecological metagenomes</taxon>
    </lineage>
</organism>
<dbReference type="AlphaFoldDB" id="A0A645AMS3"/>
<reference evidence="2" key="1">
    <citation type="submission" date="2019-08" db="EMBL/GenBank/DDBJ databases">
        <authorList>
            <person name="Kucharzyk K."/>
            <person name="Murdoch R.W."/>
            <person name="Higgins S."/>
            <person name="Loffler F."/>
        </authorList>
    </citation>
    <scope>NUCLEOTIDE SEQUENCE</scope>
</reference>
<name>A0A645AMS3_9ZZZZ</name>
<evidence type="ECO:0000313" key="2">
    <source>
        <dbReference type="EMBL" id="MPM54525.1"/>
    </source>
</evidence>
<feature type="compositionally biased region" description="Basic residues" evidence="1">
    <location>
        <begin position="135"/>
        <end position="154"/>
    </location>
</feature>
<comment type="caution">
    <text evidence="2">The sequence shown here is derived from an EMBL/GenBank/DDBJ whole genome shotgun (WGS) entry which is preliminary data.</text>
</comment>
<dbReference type="EMBL" id="VSSQ01014843">
    <property type="protein sequence ID" value="MPM54525.1"/>
    <property type="molecule type" value="Genomic_DNA"/>
</dbReference>
<gene>
    <name evidence="2" type="ORF">SDC9_101303</name>
</gene>